<gene>
    <name evidence="1" type="ORF">ACEWY4_013292</name>
</gene>
<dbReference type="Proteomes" id="UP001591681">
    <property type="component" value="Unassembled WGS sequence"/>
</dbReference>
<reference evidence="1 2" key="1">
    <citation type="submission" date="2024-09" db="EMBL/GenBank/DDBJ databases">
        <title>A chromosome-level genome assembly of Gray's grenadier anchovy, Coilia grayii.</title>
        <authorList>
            <person name="Fu Z."/>
        </authorList>
    </citation>
    <scope>NUCLEOTIDE SEQUENCE [LARGE SCALE GENOMIC DNA]</scope>
    <source>
        <strain evidence="1">G4</strain>
        <tissue evidence="1">Muscle</tissue>
    </source>
</reference>
<sequence length="223" mass="24425">MEDAYVALYQEFLRLRSICQRQGALLQHLTEALNTRQGATHLDLHGGLDTPMSMPVQCLQSDLINFYSSTHQPVAYRQPPHQSTATNTACTGDGVMTDLLASGLDGLQLMHPQPQALLGGSEGCGPQGSMRPPAVFTPPKGPPSIIDDLKRAEQQWAETNAARERRPWASSSFLDSEWMSLSGGRVISRVAPQSQVCEFCQAVFPGHTTTRGEFLRHLTSHIT</sequence>
<dbReference type="EMBL" id="JBHFQA010000011">
    <property type="protein sequence ID" value="KAL2091029.1"/>
    <property type="molecule type" value="Genomic_DNA"/>
</dbReference>
<dbReference type="InterPro" id="IPR039669">
    <property type="entry name" value="TANK"/>
</dbReference>
<dbReference type="AlphaFoldDB" id="A0ABD1JVX4"/>
<evidence type="ECO:0000313" key="1">
    <source>
        <dbReference type="EMBL" id="KAL2091029.1"/>
    </source>
</evidence>
<dbReference type="PANTHER" id="PTHR15249:SF0">
    <property type="entry name" value="TRAF FAMILY MEMBER-ASSOCIATED NF-KAPPA-B ACTIVATOR"/>
    <property type="match status" value="1"/>
</dbReference>
<accession>A0ABD1JVX4</accession>
<protein>
    <submittedName>
        <fullName evidence="1">Uncharacterized protein</fullName>
    </submittedName>
</protein>
<evidence type="ECO:0000313" key="2">
    <source>
        <dbReference type="Proteomes" id="UP001591681"/>
    </source>
</evidence>
<dbReference type="PANTHER" id="PTHR15249">
    <property type="entry name" value="TRAF FAMILY MEMBER-ASSOCIATED NF-KAPPA-B ACTIVATOR"/>
    <property type="match status" value="1"/>
</dbReference>
<comment type="caution">
    <text evidence="1">The sequence shown here is derived from an EMBL/GenBank/DDBJ whole genome shotgun (WGS) entry which is preliminary data.</text>
</comment>
<name>A0ABD1JVX4_9TELE</name>
<keyword evidence="2" id="KW-1185">Reference proteome</keyword>
<organism evidence="1 2">
    <name type="scientific">Coilia grayii</name>
    <name type="common">Gray's grenadier anchovy</name>
    <dbReference type="NCBI Taxonomy" id="363190"/>
    <lineage>
        <taxon>Eukaryota</taxon>
        <taxon>Metazoa</taxon>
        <taxon>Chordata</taxon>
        <taxon>Craniata</taxon>
        <taxon>Vertebrata</taxon>
        <taxon>Euteleostomi</taxon>
        <taxon>Actinopterygii</taxon>
        <taxon>Neopterygii</taxon>
        <taxon>Teleostei</taxon>
        <taxon>Clupei</taxon>
        <taxon>Clupeiformes</taxon>
        <taxon>Clupeoidei</taxon>
        <taxon>Engraulidae</taxon>
        <taxon>Coilinae</taxon>
        <taxon>Coilia</taxon>
    </lineage>
</organism>
<proteinExistence type="predicted"/>